<sequence>MTNPGAPSARELTRFPGITGVVISPDGKHIAALISANGDEQVIGVWETDHIDRPPAILSSARMAFKSVEFIKNDRLAVIVQQTYTIGSSKGHLAKLYITDLKGEKWNPALPESRARSENAELEKNLLNPEILDRLPHDPRKILVVDDNGDVFKADVYSGTADRVERGSERFGNLQTDAKGEIRAKTEIDYQDGKAFYVQWIKNPATGQFEEHFRSFLKDRNVFGISGFSSDPNIVYVQGVRNGDKAGIYEYDIRTKTFLEPAFEHKMFDASGVFEDIDGKLLGFGYEDAAGSTYWTDPQLAAMNKGLRAALSIKMVPQDWTDPGTGQTAKINVADGADVRVASWADDRSVAIIQKSGPKDPGEYYLLTKDGKLSLLGKARPWIKAETLGDTRLVQYAARDGLMIPAFLTTPPAAFGKGPFPTIIMPHGGPWARDHLSWDVAGWVQYFASRGYVVLQPQFRGSEGWGRKLWTAGDSEWGQKMQDDKDDGAKWLMGQNIADPNRTVMFGYSYGGYSALAATIRPNGLYQCAVSGAGGSLADMKRVTAESRMMREYQRPFVGGLDAIKMAGEAKIPVFLYHGDRDTNVDIKDSERFIAGLKSAGKPYKWLEIKDMGHGYVTMTPAMMETQLVEIEKFFQNECKPGGL</sequence>
<dbReference type="PANTHER" id="PTHR42776:SF27">
    <property type="entry name" value="DIPEPTIDYL PEPTIDASE FAMILY MEMBER 6"/>
    <property type="match status" value="1"/>
</dbReference>
<protein>
    <submittedName>
        <fullName evidence="3">S9 family peptidase</fullName>
    </submittedName>
</protein>
<reference evidence="3 4" key="1">
    <citation type="submission" date="2018-04" db="EMBL/GenBank/DDBJ databases">
        <title>The genome sequence of Caulobacter sp. 744.</title>
        <authorList>
            <person name="Gao J."/>
            <person name="Sun J."/>
        </authorList>
    </citation>
    <scope>NUCLEOTIDE SEQUENCE [LARGE SCALE GENOMIC DNA]</scope>
    <source>
        <strain evidence="3 4">774</strain>
    </source>
</reference>
<name>A0A2T9KD35_9CAUL</name>
<evidence type="ECO:0000313" key="4">
    <source>
        <dbReference type="Proteomes" id="UP000245073"/>
    </source>
</evidence>
<dbReference type="PANTHER" id="PTHR42776">
    <property type="entry name" value="SERINE PEPTIDASE S9 FAMILY MEMBER"/>
    <property type="match status" value="1"/>
</dbReference>
<keyword evidence="1" id="KW-0378">Hydrolase</keyword>
<dbReference type="GO" id="GO:0004252">
    <property type="term" value="F:serine-type endopeptidase activity"/>
    <property type="evidence" value="ECO:0007669"/>
    <property type="project" value="TreeGrafter"/>
</dbReference>
<dbReference type="SUPFAM" id="SSF53474">
    <property type="entry name" value="alpha/beta-Hydrolases"/>
    <property type="match status" value="1"/>
</dbReference>
<dbReference type="Gene3D" id="3.40.50.1820">
    <property type="entry name" value="alpha/beta hydrolase"/>
    <property type="match status" value="1"/>
</dbReference>
<dbReference type="EMBL" id="QDKQ01000011">
    <property type="protein sequence ID" value="PVM93888.1"/>
    <property type="molecule type" value="Genomic_DNA"/>
</dbReference>
<gene>
    <name evidence="3" type="ORF">DDF67_01155</name>
</gene>
<dbReference type="InterPro" id="IPR029058">
    <property type="entry name" value="AB_hydrolase_fold"/>
</dbReference>
<dbReference type="InterPro" id="IPR001375">
    <property type="entry name" value="Peptidase_S9_cat"/>
</dbReference>
<dbReference type="Proteomes" id="UP000245073">
    <property type="component" value="Unassembled WGS sequence"/>
</dbReference>
<dbReference type="SUPFAM" id="SSF82171">
    <property type="entry name" value="DPP6 N-terminal domain-like"/>
    <property type="match status" value="1"/>
</dbReference>
<comment type="caution">
    <text evidence="3">The sequence shown here is derived from an EMBL/GenBank/DDBJ whole genome shotgun (WGS) entry which is preliminary data.</text>
</comment>
<evidence type="ECO:0000256" key="1">
    <source>
        <dbReference type="ARBA" id="ARBA00022801"/>
    </source>
</evidence>
<proteinExistence type="predicted"/>
<evidence type="ECO:0000259" key="2">
    <source>
        <dbReference type="Pfam" id="PF00326"/>
    </source>
</evidence>
<keyword evidence="4" id="KW-1185">Reference proteome</keyword>
<evidence type="ECO:0000313" key="3">
    <source>
        <dbReference type="EMBL" id="PVM93888.1"/>
    </source>
</evidence>
<dbReference type="AlphaFoldDB" id="A0A2T9KD35"/>
<organism evidence="3 4">
    <name type="scientific">Caulobacter endophyticus</name>
    <dbReference type="NCBI Taxonomy" id="2172652"/>
    <lineage>
        <taxon>Bacteria</taxon>
        <taxon>Pseudomonadati</taxon>
        <taxon>Pseudomonadota</taxon>
        <taxon>Alphaproteobacteria</taxon>
        <taxon>Caulobacterales</taxon>
        <taxon>Caulobacteraceae</taxon>
        <taxon>Caulobacter</taxon>
    </lineage>
</organism>
<accession>A0A2T9KD35</accession>
<feature type="domain" description="Peptidase S9 prolyl oligopeptidase catalytic" evidence="2">
    <location>
        <begin position="444"/>
        <end position="638"/>
    </location>
</feature>
<dbReference type="GO" id="GO:0006508">
    <property type="term" value="P:proteolysis"/>
    <property type="evidence" value="ECO:0007669"/>
    <property type="project" value="InterPro"/>
</dbReference>
<dbReference type="Pfam" id="PF00326">
    <property type="entry name" value="Peptidase_S9"/>
    <property type="match status" value="1"/>
</dbReference>